<dbReference type="InterPro" id="IPR048683">
    <property type="entry name" value="Sf6_terminase"/>
</dbReference>
<evidence type="ECO:0000313" key="1">
    <source>
        <dbReference type="EMBL" id="AZR58992.1"/>
    </source>
</evidence>
<evidence type="ECO:0008006" key="3">
    <source>
        <dbReference type="Google" id="ProtNLM"/>
    </source>
</evidence>
<evidence type="ECO:0000313" key="2">
    <source>
        <dbReference type="Proteomes" id="UP000282435"/>
    </source>
</evidence>
<reference evidence="1 2" key="1">
    <citation type="submission" date="2018-12" db="EMBL/GenBank/DDBJ databases">
        <title>Genome sequencing of Eikenella corrodens KCOM 3110 (= JS217).</title>
        <authorList>
            <person name="Koo J.-K."/>
            <person name="Park S.-N."/>
            <person name="Lim Y.K."/>
        </authorList>
    </citation>
    <scope>NUCLEOTIDE SEQUENCE [LARGE SCALE GENOMIC DNA]</scope>
    <source>
        <strain evidence="1 2">KCOM 3110</strain>
    </source>
</reference>
<gene>
    <name evidence="1" type="ORF">ELB75_02440</name>
</gene>
<dbReference type="Gene3D" id="1.10.10.60">
    <property type="entry name" value="Homeodomain-like"/>
    <property type="match status" value="1"/>
</dbReference>
<dbReference type="AlphaFoldDB" id="A0A3S9SHL4"/>
<proteinExistence type="predicted"/>
<name>A0A3S9SHL4_EIKCO</name>
<dbReference type="OrthoDB" id="7573036at2"/>
<dbReference type="RefSeq" id="WP_126982580.1">
    <property type="nucleotide sequence ID" value="NZ_CP034670.1"/>
</dbReference>
<accession>A0A3S9SHL4</accession>
<protein>
    <recommendedName>
        <fullName evidence="3">Terminase</fullName>
    </recommendedName>
</protein>
<organism evidence="1 2">
    <name type="scientific">Eikenella corrodens</name>
    <dbReference type="NCBI Taxonomy" id="539"/>
    <lineage>
        <taxon>Bacteria</taxon>
        <taxon>Pseudomonadati</taxon>
        <taxon>Pseudomonadota</taxon>
        <taxon>Betaproteobacteria</taxon>
        <taxon>Neisseriales</taxon>
        <taxon>Neisseriaceae</taxon>
        <taxon>Eikenella</taxon>
    </lineage>
</organism>
<sequence length="128" mass="14563">MHNNRETIETRICELLAQGHSLAAICRRKNLPAPSTIYKWLAESPEFSERYAHAREQQADFYADEIIEIADNCPPIHEEIAKAKVRIDTRKWKAARLAPKKYGDRLDLNATAAVKIETRSLADIFGAD</sequence>
<dbReference type="Pfam" id="PF20901">
    <property type="entry name" value="Sf6_terminase"/>
    <property type="match status" value="1"/>
</dbReference>
<dbReference type="EMBL" id="CP034670">
    <property type="protein sequence ID" value="AZR58992.1"/>
    <property type="molecule type" value="Genomic_DNA"/>
</dbReference>
<dbReference type="Proteomes" id="UP000282435">
    <property type="component" value="Chromosome"/>
</dbReference>